<dbReference type="PANTHER" id="PTHR38441:SF1">
    <property type="entry name" value="MEMBRANE PROTEIN"/>
    <property type="match status" value="1"/>
</dbReference>
<keyword evidence="1" id="KW-1133">Transmembrane helix</keyword>
<dbReference type="RefSeq" id="WP_191767190.1">
    <property type="nucleotide sequence ID" value="NZ_JACSPM010000006.1"/>
</dbReference>
<proteinExistence type="predicted"/>
<evidence type="ECO:0000313" key="3">
    <source>
        <dbReference type="Proteomes" id="UP000602532"/>
    </source>
</evidence>
<sequence length="117" mass="13413">MSDARTDTAPPGGIDYIEVEESPRFTELKRKQRGFVFPMAVAFLVWYFAYVLLSSFAPEFMAQRVWGDITVGLIFGLGQFVTTFAITMTYVWYANRKLDPIAEEIREELEARQEASV</sequence>
<dbReference type="Pfam" id="PF04341">
    <property type="entry name" value="DUF485"/>
    <property type="match status" value="1"/>
</dbReference>
<feature type="transmembrane region" description="Helical" evidence="1">
    <location>
        <begin position="34"/>
        <end position="57"/>
    </location>
</feature>
<keyword evidence="1" id="KW-0472">Membrane</keyword>
<keyword evidence="3" id="KW-1185">Reference proteome</keyword>
<keyword evidence="1" id="KW-0812">Transmembrane</keyword>
<dbReference type="InterPro" id="IPR036259">
    <property type="entry name" value="MFS_trans_sf"/>
</dbReference>
<dbReference type="PANTHER" id="PTHR38441">
    <property type="entry name" value="INTEGRAL MEMBRANE PROTEIN-RELATED"/>
    <property type="match status" value="1"/>
</dbReference>
<feature type="transmembrane region" description="Helical" evidence="1">
    <location>
        <begin position="69"/>
        <end position="93"/>
    </location>
</feature>
<evidence type="ECO:0000256" key="1">
    <source>
        <dbReference type="SAM" id="Phobius"/>
    </source>
</evidence>
<dbReference type="EMBL" id="JACSPM010000006">
    <property type="protein sequence ID" value="MBD8024855.1"/>
    <property type="molecule type" value="Genomic_DNA"/>
</dbReference>
<evidence type="ECO:0000313" key="2">
    <source>
        <dbReference type="EMBL" id="MBD8024855.1"/>
    </source>
</evidence>
<organism evidence="2 3">
    <name type="scientific">Microbacterium gallinarum</name>
    <dbReference type="NCBI Taxonomy" id="2762209"/>
    <lineage>
        <taxon>Bacteria</taxon>
        <taxon>Bacillati</taxon>
        <taxon>Actinomycetota</taxon>
        <taxon>Actinomycetes</taxon>
        <taxon>Micrococcales</taxon>
        <taxon>Microbacteriaceae</taxon>
        <taxon>Microbacterium</taxon>
    </lineage>
</organism>
<accession>A0ABR8X6A4</accession>
<protein>
    <submittedName>
        <fullName evidence="2">DUF485 domain-containing protein</fullName>
    </submittedName>
</protein>
<name>A0ABR8X6A4_9MICO</name>
<dbReference type="InterPro" id="IPR007436">
    <property type="entry name" value="DUF485"/>
</dbReference>
<comment type="caution">
    <text evidence="2">The sequence shown here is derived from an EMBL/GenBank/DDBJ whole genome shotgun (WGS) entry which is preliminary data.</text>
</comment>
<reference evidence="2 3" key="1">
    <citation type="submission" date="2020-08" db="EMBL/GenBank/DDBJ databases">
        <title>A Genomic Blueprint of the Chicken Gut Microbiome.</title>
        <authorList>
            <person name="Gilroy R."/>
            <person name="Ravi A."/>
            <person name="Getino M."/>
            <person name="Pursley I."/>
            <person name="Horton D.L."/>
            <person name="Alikhan N.-F."/>
            <person name="Baker D."/>
            <person name="Gharbi K."/>
            <person name="Hall N."/>
            <person name="Watson M."/>
            <person name="Adriaenssens E.M."/>
            <person name="Foster-Nyarko E."/>
            <person name="Jarju S."/>
            <person name="Secka A."/>
            <person name="Antonio M."/>
            <person name="Oren A."/>
            <person name="Chaudhuri R."/>
            <person name="La Ragione R.M."/>
            <person name="Hildebrand F."/>
            <person name="Pallen M.J."/>
        </authorList>
    </citation>
    <scope>NUCLEOTIDE SEQUENCE [LARGE SCALE GENOMIC DNA]</scope>
    <source>
        <strain evidence="2 3">Sa1CUA4</strain>
    </source>
</reference>
<dbReference type="Proteomes" id="UP000602532">
    <property type="component" value="Unassembled WGS sequence"/>
</dbReference>
<gene>
    <name evidence="2" type="ORF">H9622_14820</name>
</gene>
<dbReference type="SUPFAM" id="SSF103473">
    <property type="entry name" value="MFS general substrate transporter"/>
    <property type="match status" value="1"/>
</dbReference>